<gene>
    <name evidence="4" type="primary">exoA</name>
    <name evidence="4" type="ORF">A5CBH24_05300</name>
</gene>
<name>A0A4Y1WQZ6_9BACT</name>
<evidence type="ECO:0000313" key="4">
    <source>
        <dbReference type="EMBL" id="BBL03217.1"/>
    </source>
</evidence>
<comment type="similarity">
    <text evidence="1">Belongs to the glycosyltransferase 2 family.</text>
</comment>
<dbReference type="GeneID" id="78341245"/>
<evidence type="ECO:0000256" key="2">
    <source>
        <dbReference type="ARBA" id="ARBA00022676"/>
    </source>
</evidence>
<dbReference type="SUPFAM" id="SSF53448">
    <property type="entry name" value="Nucleotide-diphospho-sugar transferases"/>
    <property type="match status" value="1"/>
</dbReference>
<evidence type="ECO:0000256" key="3">
    <source>
        <dbReference type="ARBA" id="ARBA00022679"/>
    </source>
</evidence>
<keyword evidence="5" id="KW-1185">Reference proteome</keyword>
<dbReference type="InterPro" id="IPR029044">
    <property type="entry name" value="Nucleotide-diphossugar_trans"/>
</dbReference>
<dbReference type="Gene3D" id="3.90.550.10">
    <property type="entry name" value="Spore Coat Polysaccharide Biosynthesis Protein SpsA, Chain A"/>
    <property type="match status" value="1"/>
</dbReference>
<sequence>MNYPLVAIVIPTLNEALFIGPCLDSILGQNYPFNRLDIMVVDGGSDDKTHEIVNGYADKWSNIRWIDNPRKIQSAAFNIGVSRSSASIVVRMDAHARYASDYISKCVAKLSTNPELGNVGGVCKVEAGAPTLMGKANAVLNQTSFGIGGAAFRIGTKACFTDTVPFGAFPRKVLDEIGPMNEKLSRGEDNEYNARIRNAGYKIYFDPQIISTYYSRPTLTSSVHQMYRNGRSIGVLLRTFPRAVGLRHVVPACFVVGMLSCLLFGWWVPILWNVLIWILVVYWIAALGATGLACLRFGFDMGFILPILFFSVHIAYGTGTVYGFLTKKI</sequence>
<dbReference type="PANTHER" id="PTHR43630">
    <property type="entry name" value="POLY-BETA-1,6-N-ACETYL-D-GLUCOSAMINE SYNTHASE"/>
    <property type="match status" value="1"/>
</dbReference>
<dbReference type="PANTHER" id="PTHR43630:SF1">
    <property type="entry name" value="POLY-BETA-1,6-N-ACETYL-D-GLUCOSAMINE SYNTHASE"/>
    <property type="match status" value="1"/>
</dbReference>
<reference evidence="5" key="1">
    <citation type="submission" date="2019-06" db="EMBL/GenBank/DDBJ databases">
        <title>Alistipes onderdonkii subsp. vulgaris subsp. nov., Alistipes dispar sp. nov. and Alistipes communis sp. nov., isolated from human faeces, and creation of Alistipes onderdonkii subsp. onderdonkii subsp. nov.</title>
        <authorList>
            <person name="Sakamoto M."/>
            <person name="Ikeyama N."/>
            <person name="Ogata Y."/>
            <person name="Suda W."/>
            <person name="Iino T."/>
            <person name="Hattori M."/>
            <person name="Ohkuma M."/>
        </authorList>
    </citation>
    <scope>NUCLEOTIDE SEQUENCE [LARGE SCALE GENOMIC DNA]</scope>
    <source>
        <strain evidence="5">5CBH24</strain>
    </source>
</reference>
<dbReference type="RefSeq" id="WP_162502262.1">
    <property type="nucleotide sequence ID" value="NZ_AP019735.1"/>
</dbReference>
<accession>A0A4Y1WQZ6</accession>
<dbReference type="GO" id="GO:0016757">
    <property type="term" value="F:glycosyltransferase activity"/>
    <property type="evidence" value="ECO:0007669"/>
    <property type="project" value="UniProtKB-KW"/>
</dbReference>
<protein>
    <submittedName>
        <fullName evidence="4">Succinoglycan biosynthesis protein exoa</fullName>
    </submittedName>
</protein>
<dbReference type="CDD" id="cd02525">
    <property type="entry name" value="Succinoglycan_BP_ExoA"/>
    <property type="match status" value="1"/>
</dbReference>
<dbReference type="Pfam" id="PF00535">
    <property type="entry name" value="Glycos_transf_2"/>
    <property type="match status" value="1"/>
</dbReference>
<proteinExistence type="inferred from homology"/>
<dbReference type="EMBL" id="AP019735">
    <property type="protein sequence ID" value="BBL03217.1"/>
    <property type="molecule type" value="Genomic_DNA"/>
</dbReference>
<accession>A0A4Y1XPL1</accession>
<dbReference type="AlphaFoldDB" id="A0A4Y1WQZ6"/>
<dbReference type="Proteomes" id="UP000318946">
    <property type="component" value="Chromosome"/>
</dbReference>
<organism evidence="4 5">
    <name type="scientific">Alistipes communis</name>
    <dbReference type="NCBI Taxonomy" id="2585118"/>
    <lineage>
        <taxon>Bacteria</taxon>
        <taxon>Pseudomonadati</taxon>
        <taxon>Bacteroidota</taxon>
        <taxon>Bacteroidia</taxon>
        <taxon>Bacteroidales</taxon>
        <taxon>Rikenellaceae</taxon>
        <taxon>Alistipes</taxon>
    </lineage>
</organism>
<keyword evidence="3" id="KW-0808">Transferase</keyword>
<dbReference type="InterPro" id="IPR001173">
    <property type="entry name" value="Glyco_trans_2-like"/>
</dbReference>
<keyword evidence="2" id="KW-0328">Glycosyltransferase</keyword>
<dbReference type="KEGG" id="acou:A5CBH24_05300"/>
<evidence type="ECO:0000313" key="5">
    <source>
        <dbReference type="Proteomes" id="UP000318946"/>
    </source>
</evidence>
<evidence type="ECO:0000256" key="1">
    <source>
        <dbReference type="ARBA" id="ARBA00006739"/>
    </source>
</evidence>